<dbReference type="RefSeq" id="WP_178930959.1">
    <property type="nucleotide sequence ID" value="NZ_JACBAZ010000001.1"/>
</dbReference>
<evidence type="ECO:0000313" key="2">
    <source>
        <dbReference type="Proteomes" id="UP000557872"/>
    </source>
</evidence>
<keyword evidence="2" id="KW-1185">Reference proteome</keyword>
<sequence length="396" mass="43071">MKTFQRILPVSHIGIIAAAINLACLPPTTANDSFIKQWQLTEDGTRICISTIYFAGPADGQSSTGTKTSEHTVGSAGSYYELWTDGIGSDSGTDYLLDTAYVAPYAPESKITFSTGDPYASARTRADEPFWIHVGVKDLMEPDTGAPDYALNVYFQHTTMTYDSSTNGVPAGQTDESFIQDAYISENGTIHLEGGSQLPKEGVSQEAPEGIAYKQRGQDIFRTYAFASDGTASGLQIAEGKIQIWPIAEATIYLKDYEPDATLTRSLPDIEVTVKDAYPYSSTYVQIYPGIKDSAGRESAQVIEAYRRSFPSTTTVPQNLQITIPAANWKDLVPTDGIYTIEVITHTPFEGLVYPTTGKVMLDATELPSTGGLRLVHNTFTVDRTVEIKGNIISSE</sequence>
<organism evidence="1 2">
    <name type="scientific">Oceaniferula marina</name>
    <dbReference type="NCBI Taxonomy" id="2748318"/>
    <lineage>
        <taxon>Bacteria</taxon>
        <taxon>Pseudomonadati</taxon>
        <taxon>Verrucomicrobiota</taxon>
        <taxon>Verrucomicrobiia</taxon>
        <taxon>Verrucomicrobiales</taxon>
        <taxon>Verrucomicrobiaceae</taxon>
        <taxon>Oceaniferula</taxon>
    </lineage>
</organism>
<evidence type="ECO:0000313" key="1">
    <source>
        <dbReference type="EMBL" id="NWK54429.1"/>
    </source>
</evidence>
<protein>
    <submittedName>
        <fullName evidence="1">Uncharacterized protein</fullName>
    </submittedName>
</protein>
<dbReference type="Proteomes" id="UP000557872">
    <property type="component" value="Unassembled WGS sequence"/>
</dbReference>
<accession>A0A851GB85</accession>
<reference evidence="1 2" key="1">
    <citation type="submission" date="2020-07" db="EMBL/GenBank/DDBJ databases">
        <title>Roseicoccus Jingziensis gen. nov., sp. nov., isolated from coastal seawater.</title>
        <authorList>
            <person name="Feng X."/>
        </authorList>
    </citation>
    <scope>NUCLEOTIDE SEQUENCE [LARGE SCALE GENOMIC DNA]</scope>
    <source>
        <strain evidence="1 2">N1E253</strain>
    </source>
</reference>
<gene>
    <name evidence="1" type="ORF">HW115_02320</name>
</gene>
<proteinExistence type="predicted"/>
<name>A0A851GB85_9BACT</name>
<comment type="caution">
    <text evidence="1">The sequence shown here is derived from an EMBL/GenBank/DDBJ whole genome shotgun (WGS) entry which is preliminary data.</text>
</comment>
<dbReference type="EMBL" id="JACBAZ010000001">
    <property type="protein sequence ID" value="NWK54429.1"/>
    <property type="molecule type" value="Genomic_DNA"/>
</dbReference>
<dbReference type="AlphaFoldDB" id="A0A851GB85"/>